<dbReference type="GeneID" id="37028471"/>
<gene>
    <name evidence="2" type="ORF">BDZ90DRAFT_233482</name>
</gene>
<feature type="compositionally biased region" description="Acidic residues" evidence="1">
    <location>
        <begin position="1"/>
        <end position="12"/>
    </location>
</feature>
<protein>
    <submittedName>
        <fullName evidence="2">Uncharacterized protein</fullName>
    </submittedName>
</protein>
<organism evidence="2 3">
    <name type="scientific">Jaminaea rosea</name>
    <dbReference type="NCBI Taxonomy" id="1569628"/>
    <lineage>
        <taxon>Eukaryota</taxon>
        <taxon>Fungi</taxon>
        <taxon>Dikarya</taxon>
        <taxon>Basidiomycota</taxon>
        <taxon>Ustilaginomycotina</taxon>
        <taxon>Exobasidiomycetes</taxon>
        <taxon>Microstromatales</taxon>
        <taxon>Microstromatales incertae sedis</taxon>
        <taxon>Jaminaea</taxon>
    </lineage>
</organism>
<evidence type="ECO:0000256" key="1">
    <source>
        <dbReference type="SAM" id="MobiDB-lite"/>
    </source>
</evidence>
<dbReference type="Proteomes" id="UP000245884">
    <property type="component" value="Unassembled WGS sequence"/>
</dbReference>
<feature type="compositionally biased region" description="Polar residues" evidence="1">
    <location>
        <begin position="118"/>
        <end position="153"/>
    </location>
</feature>
<reference evidence="2 3" key="1">
    <citation type="journal article" date="2018" name="Mol. Biol. Evol.">
        <title>Broad Genomic Sampling Reveals a Smut Pathogenic Ancestry of the Fungal Clade Ustilaginomycotina.</title>
        <authorList>
            <person name="Kijpornyongpan T."/>
            <person name="Mondo S.J."/>
            <person name="Barry K."/>
            <person name="Sandor L."/>
            <person name="Lee J."/>
            <person name="Lipzen A."/>
            <person name="Pangilinan J."/>
            <person name="LaButti K."/>
            <person name="Hainaut M."/>
            <person name="Henrissat B."/>
            <person name="Grigoriev I.V."/>
            <person name="Spatafora J.W."/>
            <person name="Aime M.C."/>
        </authorList>
    </citation>
    <scope>NUCLEOTIDE SEQUENCE [LARGE SCALE GENOMIC DNA]</scope>
    <source>
        <strain evidence="2 3">MCA 5214</strain>
    </source>
</reference>
<dbReference type="EMBL" id="KZ819672">
    <property type="protein sequence ID" value="PWN26354.1"/>
    <property type="molecule type" value="Genomic_DNA"/>
</dbReference>
<evidence type="ECO:0000313" key="3">
    <source>
        <dbReference type="Proteomes" id="UP000245884"/>
    </source>
</evidence>
<sequence length="153" mass="15786">MADHDDLYDDIYGDTGADGEHKDAGDAQEGDDFGLNDTPATPQTKSQPAPTAPAPAAAGGSFIPPAKSSFIPAASSSSASQQQPVAQPIQQAQPPQQQQQQQQQQHALPPPLGLQAQRASNPVPSASTLPPGSLTGPNTSEDGWSQTILLSVR</sequence>
<evidence type="ECO:0000313" key="2">
    <source>
        <dbReference type="EMBL" id="PWN26354.1"/>
    </source>
</evidence>
<feature type="compositionally biased region" description="Low complexity" evidence="1">
    <location>
        <begin position="38"/>
        <end position="117"/>
    </location>
</feature>
<dbReference type="RefSeq" id="XP_025360966.1">
    <property type="nucleotide sequence ID" value="XM_025506648.1"/>
</dbReference>
<accession>A0A316UN19</accession>
<dbReference type="AlphaFoldDB" id="A0A316UN19"/>
<feature type="region of interest" description="Disordered" evidence="1">
    <location>
        <begin position="1"/>
        <end position="153"/>
    </location>
</feature>
<name>A0A316UN19_9BASI</name>
<keyword evidence="3" id="KW-1185">Reference proteome</keyword>
<proteinExistence type="predicted"/>